<organism evidence="1 2">
    <name type="scientific">Nicotiana sylvestris</name>
    <name type="common">Wood tobacco</name>
    <name type="synonym">South American tobacco</name>
    <dbReference type="NCBI Taxonomy" id="4096"/>
    <lineage>
        <taxon>Eukaryota</taxon>
        <taxon>Viridiplantae</taxon>
        <taxon>Streptophyta</taxon>
        <taxon>Embryophyta</taxon>
        <taxon>Tracheophyta</taxon>
        <taxon>Spermatophyta</taxon>
        <taxon>Magnoliopsida</taxon>
        <taxon>eudicotyledons</taxon>
        <taxon>Gunneridae</taxon>
        <taxon>Pentapetalae</taxon>
        <taxon>asterids</taxon>
        <taxon>lamiids</taxon>
        <taxon>Solanales</taxon>
        <taxon>Solanaceae</taxon>
        <taxon>Nicotianoideae</taxon>
        <taxon>Nicotianeae</taxon>
        <taxon>Nicotiana</taxon>
    </lineage>
</organism>
<dbReference type="Proteomes" id="UP000189701">
    <property type="component" value="Unplaced"/>
</dbReference>
<accession>A0A1U7XF03</accession>
<dbReference type="Gene3D" id="3.30.70.270">
    <property type="match status" value="1"/>
</dbReference>
<reference evidence="2" key="2">
    <citation type="submission" date="2025-08" db="UniProtKB">
        <authorList>
            <consortium name="RefSeq"/>
        </authorList>
    </citation>
    <scope>IDENTIFICATION</scope>
    <source>
        <tissue evidence="2">Leaf</tissue>
    </source>
</reference>
<proteinExistence type="predicted"/>
<dbReference type="InterPro" id="IPR043128">
    <property type="entry name" value="Rev_trsase/Diguanyl_cyclase"/>
</dbReference>
<dbReference type="eggNOG" id="KOG0017">
    <property type="taxonomic scope" value="Eukaryota"/>
</dbReference>
<dbReference type="InterPro" id="IPR043502">
    <property type="entry name" value="DNA/RNA_pol_sf"/>
</dbReference>
<dbReference type="STRING" id="4096.A0A1U7XF03"/>
<gene>
    <name evidence="2" type="primary">LOC104237069</name>
</gene>
<dbReference type="AlphaFoldDB" id="A0A1U7XF03"/>
<name>A0A1U7XF03_NICSY</name>
<dbReference type="RefSeq" id="XP_009789448.1">
    <property type="nucleotide sequence ID" value="XM_009791146.1"/>
</dbReference>
<keyword evidence="1" id="KW-1185">Reference proteome</keyword>
<evidence type="ECO:0000313" key="1">
    <source>
        <dbReference type="Proteomes" id="UP000189701"/>
    </source>
</evidence>
<dbReference type="SUPFAM" id="SSF56672">
    <property type="entry name" value="DNA/RNA polymerases"/>
    <property type="match status" value="1"/>
</dbReference>
<protein>
    <submittedName>
        <fullName evidence="2">Uncharacterized protein LOC104237069</fullName>
    </submittedName>
</protein>
<reference evidence="1" key="1">
    <citation type="journal article" date="2013" name="Genome Biol.">
        <title>Reference genomes and transcriptomes of Nicotiana sylvestris and Nicotiana tomentosiformis.</title>
        <authorList>
            <person name="Sierro N."/>
            <person name="Battey J.N."/>
            <person name="Ouadi S."/>
            <person name="Bovet L."/>
            <person name="Goepfert S."/>
            <person name="Bakaher N."/>
            <person name="Peitsch M.C."/>
            <person name="Ivanov N.V."/>
        </authorList>
    </citation>
    <scope>NUCLEOTIDE SEQUENCE [LARGE SCALE GENOMIC DNA]</scope>
</reference>
<evidence type="ECO:0000313" key="2">
    <source>
        <dbReference type="RefSeq" id="XP_009789448.1"/>
    </source>
</evidence>
<sequence>MEVYIDDMFVKSLNVGDHRKHLQGTFDILRKHNMKLNHEMCMFGVNSGKFLGFRMSRRGIEVNPAKSHRRHIRPAVKHKRGSKAHMEIGLFEKVHFPIIREMPPFLYATQKEEQLRVDPGMATCFKEFEKILVKTSVTIKAGGRFQSETIASGTQKGIDGARIVIRRLDPVYGWSFQHTGIPYKHSIDRAFGRNPKACHKNGPFD</sequence>